<name>A0A8S0VRH9_CYCAE</name>
<feature type="transmembrane region" description="Helical" evidence="7">
    <location>
        <begin position="186"/>
        <end position="210"/>
    </location>
</feature>
<evidence type="ECO:0000313" key="9">
    <source>
        <dbReference type="EMBL" id="CAA7263535.1"/>
    </source>
</evidence>
<dbReference type="Proteomes" id="UP000467700">
    <property type="component" value="Unassembled WGS sequence"/>
</dbReference>
<evidence type="ECO:0000256" key="7">
    <source>
        <dbReference type="SAM" id="Phobius"/>
    </source>
</evidence>
<reference evidence="9 10" key="1">
    <citation type="submission" date="2020-01" db="EMBL/GenBank/DDBJ databases">
        <authorList>
            <person name="Gupta K D."/>
        </authorList>
    </citation>
    <scope>NUCLEOTIDE SEQUENCE [LARGE SCALE GENOMIC DNA]</scope>
</reference>
<accession>A0A8S0VRH9</accession>
<evidence type="ECO:0000256" key="1">
    <source>
        <dbReference type="ARBA" id="ARBA00004141"/>
    </source>
</evidence>
<comment type="caution">
    <text evidence="9">The sequence shown here is derived from an EMBL/GenBank/DDBJ whole genome shotgun (WGS) entry which is preliminary data.</text>
</comment>
<dbReference type="GO" id="GO:0006629">
    <property type="term" value="P:lipid metabolic process"/>
    <property type="evidence" value="ECO:0007669"/>
    <property type="project" value="InterPro"/>
</dbReference>
<comment type="subcellular location">
    <subcellularLocation>
        <location evidence="1">Membrane</location>
        <topology evidence="1">Multi-pass membrane protein</topology>
    </subcellularLocation>
</comment>
<evidence type="ECO:0000256" key="5">
    <source>
        <dbReference type="ARBA" id="ARBA00022989"/>
    </source>
</evidence>
<dbReference type="OrthoDB" id="1077582at2759"/>
<organism evidence="9 10">
    <name type="scientific">Cyclocybe aegerita</name>
    <name type="common">Black poplar mushroom</name>
    <name type="synonym">Agrocybe aegerita</name>
    <dbReference type="NCBI Taxonomy" id="1973307"/>
    <lineage>
        <taxon>Eukaryota</taxon>
        <taxon>Fungi</taxon>
        <taxon>Dikarya</taxon>
        <taxon>Basidiomycota</taxon>
        <taxon>Agaricomycotina</taxon>
        <taxon>Agaricomycetes</taxon>
        <taxon>Agaricomycetidae</taxon>
        <taxon>Agaricales</taxon>
        <taxon>Agaricineae</taxon>
        <taxon>Bolbitiaceae</taxon>
        <taxon>Cyclocybe</taxon>
    </lineage>
</organism>
<dbReference type="GO" id="GO:0016020">
    <property type="term" value="C:membrane"/>
    <property type="evidence" value="ECO:0007669"/>
    <property type="project" value="UniProtKB-SubCell"/>
</dbReference>
<evidence type="ECO:0000313" key="10">
    <source>
        <dbReference type="Proteomes" id="UP000467700"/>
    </source>
</evidence>
<dbReference type="GO" id="GO:0008374">
    <property type="term" value="F:O-acyltransferase activity"/>
    <property type="evidence" value="ECO:0007669"/>
    <property type="project" value="InterPro"/>
</dbReference>
<feature type="transmembrane region" description="Helical" evidence="7">
    <location>
        <begin position="333"/>
        <end position="351"/>
    </location>
</feature>
<keyword evidence="6 7" id="KW-0472">Membrane</keyword>
<dbReference type="Pfam" id="PF13813">
    <property type="entry name" value="MBOAT_2"/>
    <property type="match status" value="1"/>
</dbReference>
<sequence length="408" mass="46730">MKWTPTLTYWLLTETTIIGAIAAPSQYRHPSFFFILSLICYQVFFTKIDIGGELMAECGIGIRLFAQLVSTSYYLLLNDAQRDLRIIGDKEDIALKPFASRLWWAAHLYFNPRAVGWSHEARGKLPSRPTEKTALSFTISQLSFVARCFLLYTVAVYLSHQNPYFNRHGDSSDITGFARLWQLGTVLYFIMVSLGLSIQYTYLSIVWVALGLSKPKDWPRLFGSPADMYTIRRFWGVGWHQMFRGGFSAHADFFAKAFDLPQKSRFTTYFKLIVVFSISACMHHLADVGIFHNWTKSGAIPFFLLQAVGIMFEDALLAMARRIGLKESPFTRLLGYGWVLAWFGFSMPRWINPIVPIGYIDELCGFGFNHDALHQIIADTWRRGTLLRAFKHAASFNRWVPSVLLSRT</sequence>
<feature type="transmembrane region" description="Helical" evidence="7">
    <location>
        <begin position="134"/>
        <end position="158"/>
    </location>
</feature>
<protein>
    <recommendedName>
        <fullName evidence="8">Wax synthase domain-containing protein</fullName>
    </recommendedName>
</protein>
<dbReference type="PANTHER" id="PTHR31595:SF27">
    <property type="entry name" value="WAX SYNTHASE DOMAIN-CONTAINING PROTEIN-RELATED"/>
    <property type="match status" value="1"/>
</dbReference>
<feature type="transmembrane region" description="Helical" evidence="7">
    <location>
        <begin position="266"/>
        <end position="286"/>
    </location>
</feature>
<dbReference type="PANTHER" id="PTHR31595">
    <property type="entry name" value="LONG-CHAIN-ALCOHOL O-FATTY-ACYLTRANSFERASE 3-RELATED"/>
    <property type="match status" value="1"/>
</dbReference>
<keyword evidence="3" id="KW-0808">Transferase</keyword>
<dbReference type="InterPro" id="IPR044851">
    <property type="entry name" value="Wax_synthase"/>
</dbReference>
<evidence type="ECO:0000259" key="8">
    <source>
        <dbReference type="Pfam" id="PF13813"/>
    </source>
</evidence>
<feature type="transmembrane region" description="Helical" evidence="7">
    <location>
        <begin position="298"/>
        <end position="321"/>
    </location>
</feature>
<evidence type="ECO:0000256" key="3">
    <source>
        <dbReference type="ARBA" id="ARBA00022679"/>
    </source>
</evidence>
<dbReference type="AlphaFoldDB" id="A0A8S0VRH9"/>
<evidence type="ECO:0000256" key="4">
    <source>
        <dbReference type="ARBA" id="ARBA00022692"/>
    </source>
</evidence>
<dbReference type="InterPro" id="IPR032805">
    <property type="entry name" value="Wax_synthase_dom"/>
</dbReference>
<evidence type="ECO:0000256" key="6">
    <source>
        <dbReference type="ARBA" id="ARBA00023136"/>
    </source>
</evidence>
<proteinExistence type="inferred from homology"/>
<keyword evidence="5 7" id="KW-1133">Transmembrane helix</keyword>
<keyword evidence="10" id="KW-1185">Reference proteome</keyword>
<comment type="similarity">
    <text evidence="2">Belongs to the wax synthase family.</text>
</comment>
<feature type="domain" description="Wax synthase" evidence="8">
    <location>
        <begin position="218"/>
        <end position="305"/>
    </location>
</feature>
<dbReference type="EMBL" id="CACVBS010000040">
    <property type="protein sequence ID" value="CAA7263535.1"/>
    <property type="molecule type" value="Genomic_DNA"/>
</dbReference>
<evidence type="ECO:0000256" key="2">
    <source>
        <dbReference type="ARBA" id="ARBA00007282"/>
    </source>
</evidence>
<keyword evidence="4 7" id="KW-0812">Transmembrane</keyword>
<gene>
    <name evidence="9" type="ORF">AAE3_LOCUS5767</name>
</gene>